<protein>
    <recommendedName>
        <fullName evidence="3">Reverse transcriptase domain-containing protein</fullName>
    </recommendedName>
</protein>
<sequence>MGLNYNFVNLIKNYYENMTAVVRWNNSYTEFIKIRSGVLQGEPLSLYLFLLFINDLRKIFDDSNFPGIYLPNFGNIHILLYEDDIVLIGGENRQSDFSSSTTRDPEDGAVGEDLVYSSYWREIPRSSVKVDTGCDIGGVIRS</sequence>
<dbReference type="EMBL" id="CP092864">
    <property type="protein sequence ID" value="UYV63961.1"/>
    <property type="molecule type" value="Genomic_DNA"/>
</dbReference>
<reference evidence="1 2" key="1">
    <citation type="submission" date="2022-01" db="EMBL/GenBank/DDBJ databases">
        <title>A chromosomal length assembly of Cordylochernes scorpioides.</title>
        <authorList>
            <person name="Zeh D."/>
            <person name="Zeh J."/>
        </authorList>
    </citation>
    <scope>NUCLEOTIDE SEQUENCE [LARGE SCALE GENOMIC DNA]</scope>
    <source>
        <strain evidence="1">IN4F17</strain>
        <tissue evidence="1">Whole Body</tissue>
    </source>
</reference>
<accession>A0ABY6K6N8</accession>
<dbReference type="Proteomes" id="UP001235939">
    <property type="component" value="Chromosome 02"/>
</dbReference>
<evidence type="ECO:0000313" key="1">
    <source>
        <dbReference type="EMBL" id="UYV63961.1"/>
    </source>
</evidence>
<name>A0ABY6K6N8_9ARAC</name>
<proteinExistence type="predicted"/>
<evidence type="ECO:0000313" key="2">
    <source>
        <dbReference type="Proteomes" id="UP001235939"/>
    </source>
</evidence>
<organism evidence="1 2">
    <name type="scientific">Cordylochernes scorpioides</name>
    <dbReference type="NCBI Taxonomy" id="51811"/>
    <lineage>
        <taxon>Eukaryota</taxon>
        <taxon>Metazoa</taxon>
        <taxon>Ecdysozoa</taxon>
        <taxon>Arthropoda</taxon>
        <taxon>Chelicerata</taxon>
        <taxon>Arachnida</taxon>
        <taxon>Pseudoscorpiones</taxon>
        <taxon>Cheliferoidea</taxon>
        <taxon>Chernetidae</taxon>
        <taxon>Cordylochernes</taxon>
    </lineage>
</organism>
<evidence type="ECO:0008006" key="3">
    <source>
        <dbReference type="Google" id="ProtNLM"/>
    </source>
</evidence>
<gene>
    <name evidence="1" type="ORF">LAZ67_2006153</name>
</gene>
<keyword evidence="2" id="KW-1185">Reference proteome</keyword>